<comment type="catalytic activity">
    <reaction evidence="10 12">
        <text>a beta-D-Man-(1-&gt;4)-beta-D-GlcNAc-(1-&gt;4)-alpha-D-GlcNAc-diphospho-di-trans,poly-cis-dolichol + GDP-alpha-D-mannose = an alpha-D-Man-(1-&gt;3)-beta-D-Man-(1-&gt;4)-beta-D-GlcNAc-(1-&gt;4)-alpha-D-GlcNAc-diphospho-di-trans,poly-cis-dolichol + GDP + H(+)</text>
        <dbReference type="Rhea" id="RHEA:29515"/>
        <dbReference type="Rhea" id="RHEA-COMP:19511"/>
        <dbReference type="Rhea" id="RHEA-COMP:19513"/>
        <dbReference type="ChEBI" id="CHEBI:15378"/>
        <dbReference type="ChEBI" id="CHEBI:57527"/>
        <dbReference type="ChEBI" id="CHEBI:58189"/>
        <dbReference type="ChEBI" id="CHEBI:58472"/>
        <dbReference type="ChEBI" id="CHEBI:132510"/>
        <dbReference type="EC" id="2.4.1.132"/>
    </reaction>
    <physiologicalReaction direction="left-to-right" evidence="10 12">
        <dbReference type="Rhea" id="RHEA:29516"/>
    </physiologicalReaction>
</comment>
<evidence type="ECO:0000259" key="14">
    <source>
        <dbReference type="Pfam" id="PF13439"/>
    </source>
</evidence>
<keyword evidence="9 12" id="KW-0472">Membrane</keyword>
<evidence type="ECO:0000256" key="6">
    <source>
        <dbReference type="ARBA" id="ARBA00022692"/>
    </source>
</evidence>
<keyword evidence="8 12" id="KW-1133">Transmembrane helix</keyword>
<dbReference type="InterPro" id="IPR027054">
    <property type="entry name" value="ALG2"/>
</dbReference>
<organism evidence="15 16">
    <name type="scientific">Leucosporidium creatinivorum</name>
    <dbReference type="NCBI Taxonomy" id="106004"/>
    <lineage>
        <taxon>Eukaryota</taxon>
        <taxon>Fungi</taxon>
        <taxon>Dikarya</taxon>
        <taxon>Basidiomycota</taxon>
        <taxon>Pucciniomycotina</taxon>
        <taxon>Microbotryomycetes</taxon>
        <taxon>Leucosporidiales</taxon>
        <taxon>Leucosporidium</taxon>
    </lineage>
</organism>
<dbReference type="EMBL" id="MCGR01000038">
    <property type="protein sequence ID" value="ORY75344.1"/>
    <property type="molecule type" value="Genomic_DNA"/>
</dbReference>
<feature type="domain" description="Glycosyltransferase subfamily 4-like N-terminal" evidence="14">
    <location>
        <begin position="41"/>
        <end position="273"/>
    </location>
</feature>
<dbReference type="GO" id="GO:0102704">
    <property type="term" value="F:GDP-Man:Man(2)GlcNAc(2)-PP-Dol alpha-1,6-mannosyltransferase activity"/>
    <property type="evidence" value="ECO:0007669"/>
    <property type="project" value="UniProtKB-UniRule"/>
</dbReference>
<dbReference type="STRING" id="106004.A0A1Y2EVQ5"/>
<dbReference type="Gene3D" id="3.40.50.2000">
    <property type="entry name" value="Glycogen Phosphorylase B"/>
    <property type="match status" value="2"/>
</dbReference>
<dbReference type="AlphaFoldDB" id="A0A1Y2EVQ5"/>
<keyword evidence="16" id="KW-1185">Reference proteome</keyword>
<evidence type="ECO:0000256" key="10">
    <source>
        <dbReference type="ARBA" id="ARBA00045103"/>
    </source>
</evidence>
<dbReference type="FunCoup" id="A0A1Y2EVQ5">
    <property type="interactions" value="431"/>
</dbReference>
<keyword evidence="7 12" id="KW-0256">Endoplasmic reticulum</keyword>
<comment type="caution">
    <text evidence="15">The sequence shown here is derived from an EMBL/GenBank/DDBJ whole genome shotgun (WGS) entry which is preliminary data.</text>
</comment>
<evidence type="ECO:0000256" key="8">
    <source>
        <dbReference type="ARBA" id="ARBA00022989"/>
    </source>
</evidence>
<evidence type="ECO:0000256" key="11">
    <source>
        <dbReference type="ARBA" id="ARBA00045104"/>
    </source>
</evidence>
<dbReference type="PANTHER" id="PTHR45918:SF1">
    <property type="entry name" value="ALPHA-1,3_1,6-MANNOSYLTRANSFERASE ALG2"/>
    <property type="match status" value="1"/>
</dbReference>
<evidence type="ECO:0000256" key="4">
    <source>
        <dbReference type="ARBA" id="ARBA00022676"/>
    </source>
</evidence>
<evidence type="ECO:0000259" key="13">
    <source>
        <dbReference type="Pfam" id="PF00534"/>
    </source>
</evidence>
<evidence type="ECO:0000256" key="12">
    <source>
        <dbReference type="RuleBase" id="RU367136"/>
    </source>
</evidence>
<feature type="domain" description="Glycosyl transferase family 1" evidence="13">
    <location>
        <begin position="291"/>
        <end position="459"/>
    </location>
</feature>
<evidence type="ECO:0000313" key="16">
    <source>
        <dbReference type="Proteomes" id="UP000193467"/>
    </source>
</evidence>
<evidence type="ECO:0000256" key="2">
    <source>
        <dbReference type="ARBA" id="ARBA00004586"/>
    </source>
</evidence>
<dbReference type="GO" id="GO:0004378">
    <property type="term" value="F:GDP-Man:Man(1)GlcNAc(2)-PP-Dol alpha-1,3-mannosyltransferase activity"/>
    <property type="evidence" value="ECO:0007669"/>
    <property type="project" value="UniProtKB-UniRule"/>
</dbReference>
<sequence length="517" mass="57010">MSEVFPPDVTPEKVYPPISLTYNSDGQPQLRIAFIHPDLGIGGAERLVVDAAVALQKRGHHVELFTSFHEDGPNGRSFEETRNGTLQVHRLGDWLFPQSIAGRFTIVCAILRQLHLTFSFLLASLLYHFSDLPLFSSFVYPASHPFTSSADWSSRRQLLPFDVLVVDQLSASVPLLRWLGQNRIVFYCHFPDLLLSPSRPASHALNDPRAPRPWSLKGQIRTLYRRPIDALEETTTGEADKILVNSEFTGQVFERTFSGLMRLPRVVYPSVDVHAYGKEVKPAKGDEWLMSDQPTLLSINRFEAKKDVALGVAAFARAQNDHKNLRLIVAGEPDASLYSAASISSTPPTTPPQILFLLNMTSSQKSLLLSHPSTLALLYTPSFEHFGIVPLEAMASGLPVIATNSGGPTETVLDDGLASPATTGLLRSPNEKLWAEAIKDLLELSPERRKEVGEQGKQRVRDRFSEEKLGEEMEKACCDAASIGKPIMLETGFSKLLAFVGIGLFVGTCGVAAVLWR</sequence>
<dbReference type="SUPFAM" id="SSF53756">
    <property type="entry name" value="UDP-Glycosyltransferase/glycogen phosphorylase"/>
    <property type="match status" value="1"/>
</dbReference>
<evidence type="ECO:0000256" key="7">
    <source>
        <dbReference type="ARBA" id="ARBA00022824"/>
    </source>
</evidence>
<dbReference type="EC" id="2.4.1.132" evidence="12"/>
<dbReference type="OrthoDB" id="448893at2759"/>
<protein>
    <recommendedName>
        <fullName evidence="12">Alpha-1,3/1,6-mannosyltransferase ALG2</fullName>
        <ecNumber evidence="12">2.4.1.132</ecNumber>
        <ecNumber evidence="12">2.4.1.257</ecNumber>
    </recommendedName>
    <alternativeName>
        <fullName evidence="12">GDP-Man:Man(1)GlcNAc(2)-PP-Dol alpha-1,3-mannosyltransferase</fullName>
    </alternativeName>
</protein>
<comment type="pathway">
    <text evidence="3 12">Protein modification; protein glycosylation.</text>
</comment>
<evidence type="ECO:0000256" key="1">
    <source>
        <dbReference type="ARBA" id="ARBA00003142"/>
    </source>
</evidence>
<comment type="similarity">
    <text evidence="12">Belongs to the glycosyltransferase group 1 family.</text>
</comment>
<keyword evidence="4 12" id="KW-0328">Glycosyltransferase</keyword>
<comment type="function">
    <text evidence="1 12">Mannosylates Man(2)GlcNAc(2)-dolichol diphosphate and Man(1)GlcNAc(2)-dolichol diphosphate to form Man(3)GlcNAc(2)-dolichol diphosphate.</text>
</comment>
<dbReference type="GO" id="GO:0005789">
    <property type="term" value="C:endoplasmic reticulum membrane"/>
    <property type="evidence" value="ECO:0007669"/>
    <property type="project" value="UniProtKB-SubCell"/>
</dbReference>
<comment type="subcellular location">
    <subcellularLocation>
        <location evidence="2 12">Endoplasmic reticulum membrane</location>
    </subcellularLocation>
</comment>
<evidence type="ECO:0000256" key="9">
    <source>
        <dbReference type="ARBA" id="ARBA00023136"/>
    </source>
</evidence>
<feature type="transmembrane region" description="Helical" evidence="12">
    <location>
        <begin position="496"/>
        <end position="516"/>
    </location>
</feature>
<dbReference type="InterPro" id="IPR028098">
    <property type="entry name" value="Glyco_trans_4-like_N"/>
</dbReference>
<keyword evidence="6 12" id="KW-0812">Transmembrane</keyword>
<dbReference type="Pfam" id="PF00534">
    <property type="entry name" value="Glycos_transf_1"/>
    <property type="match status" value="1"/>
</dbReference>
<dbReference type="PANTHER" id="PTHR45918">
    <property type="entry name" value="ALPHA-1,3/1,6-MANNOSYLTRANSFERASE ALG2"/>
    <property type="match status" value="1"/>
</dbReference>
<keyword evidence="5 12" id="KW-0808">Transferase</keyword>
<accession>A0A1Y2EVQ5</accession>
<evidence type="ECO:0000256" key="5">
    <source>
        <dbReference type="ARBA" id="ARBA00022679"/>
    </source>
</evidence>
<dbReference type="InterPro" id="IPR001296">
    <property type="entry name" value="Glyco_trans_1"/>
</dbReference>
<proteinExistence type="inferred from homology"/>
<reference evidence="15 16" key="1">
    <citation type="submission" date="2016-07" db="EMBL/GenBank/DDBJ databases">
        <title>Pervasive Adenine N6-methylation of Active Genes in Fungi.</title>
        <authorList>
            <consortium name="DOE Joint Genome Institute"/>
            <person name="Mondo S.J."/>
            <person name="Dannebaum R.O."/>
            <person name="Kuo R.C."/>
            <person name="Labutti K."/>
            <person name="Haridas S."/>
            <person name="Kuo A."/>
            <person name="Salamov A."/>
            <person name="Ahrendt S.R."/>
            <person name="Lipzen A."/>
            <person name="Sullivan W."/>
            <person name="Andreopoulos W.B."/>
            <person name="Clum A."/>
            <person name="Lindquist E."/>
            <person name="Daum C."/>
            <person name="Ramamoorthy G.K."/>
            <person name="Gryganskyi A."/>
            <person name="Culley D."/>
            <person name="Magnuson J.K."/>
            <person name="James T.Y."/>
            <person name="O'Malley M.A."/>
            <person name="Stajich J.E."/>
            <person name="Spatafora J.W."/>
            <person name="Visel A."/>
            <person name="Grigoriev I.V."/>
        </authorList>
    </citation>
    <scope>NUCLEOTIDE SEQUENCE [LARGE SCALE GENOMIC DNA]</scope>
    <source>
        <strain evidence="15 16">62-1032</strain>
    </source>
</reference>
<dbReference type="Pfam" id="PF13439">
    <property type="entry name" value="Glyco_transf_4"/>
    <property type="match status" value="1"/>
</dbReference>
<comment type="catalytic activity">
    <reaction evidence="11 12">
        <text>an alpha-D-Man-(1-&gt;3)-beta-D-Man-(1-&gt;4)-beta-D-GlcNAc-(1-&gt;4)-alpha-D-GlcNAc-diphospho-di-trans,poly-cis-dolichol + GDP-alpha-D-mannose = an alpha-D-Man-(1-&gt;3)-[alpha-D-Man-(1-&gt;6)]-beta-D-Man-(1-&gt;4)-beta-D-GlcNAc-(1-&gt;4)-alpha-D-GlcNAc-diphospho-di-trans,poly-cis-dolichol + GDP + H(+)</text>
        <dbReference type="Rhea" id="RHEA:29519"/>
        <dbReference type="Rhea" id="RHEA-COMP:19513"/>
        <dbReference type="Rhea" id="RHEA-COMP:19515"/>
        <dbReference type="ChEBI" id="CHEBI:15378"/>
        <dbReference type="ChEBI" id="CHEBI:57527"/>
        <dbReference type="ChEBI" id="CHEBI:58189"/>
        <dbReference type="ChEBI" id="CHEBI:132510"/>
        <dbReference type="ChEBI" id="CHEBI:132511"/>
        <dbReference type="EC" id="2.4.1.257"/>
    </reaction>
    <physiologicalReaction direction="left-to-right" evidence="11 12">
        <dbReference type="Rhea" id="RHEA:29520"/>
    </physiologicalReaction>
</comment>
<evidence type="ECO:0000256" key="3">
    <source>
        <dbReference type="ARBA" id="ARBA00004922"/>
    </source>
</evidence>
<dbReference type="UniPathway" id="UPA00378"/>
<name>A0A1Y2EVQ5_9BASI</name>
<dbReference type="EC" id="2.4.1.257" evidence="12"/>
<dbReference type="Proteomes" id="UP000193467">
    <property type="component" value="Unassembled WGS sequence"/>
</dbReference>
<evidence type="ECO:0000313" key="15">
    <source>
        <dbReference type="EMBL" id="ORY75344.1"/>
    </source>
</evidence>
<dbReference type="InParanoid" id="A0A1Y2EVQ5"/>
<gene>
    <name evidence="15" type="ORF">BCR35DRAFT_306324</name>
</gene>